<evidence type="ECO:0000313" key="9">
    <source>
        <dbReference type="Proteomes" id="UP000029736"/>
    </source>
</evidence>
<evidence type="ECO:0000259" key="6">
    <source>
        <dbReference type="Pfam" id="PF00675"/>
    </source>
</evidence>
<evidence type="ECO:0000259" key="7">
    <source>
        <dbReference type="Pfam" id="PF05193"/>
    </source>
</evidence>
<keyword evidence="9" id="KW-1185">Reference proteome</keyword>
<dbReference type="InterPro" id="IPR011765">
    <property type="entry name" value="Pept_M16_N"/>
</dbReference>
<protein>
    <submittedName>
        <fullName evidence="8">Peptidase M16</fullName>
    </submittedName>
</protein>
<dbReference type="SUPFAM" id="SSF63411">
    <property type="entry name" value="LuxS/MPP-like metallohydrolase"/>
    <property type="match status" value="2"/>
</dbReference>
<dbReference type="GO" id="GO:0046872">
    <property type="term" value="F:metal ion binding"/>
    <property type="evidence" value="ECO:0007669"/>
    <property type="project" value="InterPro"/>
</dbReference>
<feature type="domain" description="Peptidase M16 N-terminal" evidence="6">
    <location>
        <begin position="15"/>
        <end position="149"/>
    </location>
</feature>
<organism evidence="8 9">
    <name type="scientific">Phaeodactylibacter xiamenensis</name>
    <dbReference type="NCBI Taxonomy" id="1524460"/>
    <lineage>
        <taxon>Bacteria</taxon>
        <taxon>Pseudomonadati</taxon>
        <taxon>Bacteroidota</taxon>
        <taxon>Saprospiria</taxon>
        <taxon>Saprospirales</taxon>
        <taxon>Haliscomenobacteraceae</taxon>
        <taxon>Phaeodactylibacter</taxon>
    </lineage>
</organism>
<dbReference type="PANTHER" id="PTHR43690:SF17">
    <property type="entry name" value="PROTEIN YHJJ"/>
    <property type="match status" value="1"/>
</dbReference>
<feature type="domain" description="Peptidase M16 C-terminal" evidence="7">
    <location>
        <begin position="168"/>
        <end position="344"/>
    </location>
</feature>
<keyword evidence="2" id="KW-0645">Protease</keyword>
<dbReference type="STRING" id="1524460.IX84_05730"/>
<evidence type="ECO:0000256" key="5">
    <source>
        <dbReference type="ARBA" id="ARBA00023049"/>
    </source>
</evidence>
<dbReference type="GO" id="GO:0006508">
    <property type="term" value="P:proteolysis"/>
    <property type="evidence" value="ECO:0007669"/>
    <property type="project" value="UniProtKB-KW"/>
</dbReference>
<dbReference type="Pfam" id="PF00675">
    <property type="entry name" value="Peptidase_M16"/>
    <property type="match status" value="1"/>
</dbReference>
<evidence type="ECO:0000256" key="2">
    <source>
        <dbReference type="ARBA" id="ARBA00022670"/>
    </source>
</evidence>
<dbReference type="EMBL" id="JPOS01000012">
    <property type="protein sequence ID" value="KGE89243.1"/>
    <property type="molecule type" value="Genomic_DNA"/>
</dbReference>
<evidence type="ECO:0000256" key="3">
    <source>
        <dbReference type="ARBA" id="ARBA00022801"/>
    </source>
</evidence>
<evidence type="ECO:0000256" key="1">
    <source>
        <dbReference type="ARBA" id="ARBA00007261"/>
    </source>
</evidence>
<evidence type="ECO:0000256" key="4">
    <source>
        <dbReference type="ARBA" id="ARBA00022833"/>
    </source>
</evidence>
<accession>A0A098SC67</accession>
<keyword evidence="5" id="KW-0482">Metalloprotease</keyword>
<name>A0A098SC67_9BACT</name>
<comment type="similarity">
    <text evidence="1">Belongs to the peptidase M16 family.</text>
</comment>
<gene>
    <name evidence="8" type="ORF">IX84_05730</name>
</gene>
<keyword evidence="3" id="KW-0378">Hydrolase</keyword>
<dbReference type="PANTHER" id="PTHR43690">
    <property type="entry name" value="NARDILYSIN"/>
    <property type="match status" value="1"/>
</dbReference>
<dbReference type="InterPro" id="IPR007863">
    <property type="entry name" value="Peptidase_M16_C"/>
</dbReference>
<dbReference type="Gene3D" id="3.30.830.10">
    <property type="entry name" value="Metalloenzyme, LuxS/M16 peptidase-like"/>
    <property type="match status" value="2"/>
</dbReference>
<dbReference type="Pfam" id="PF05193">
    <property type="entry name" value="Peptidase_M16_C"/>
    <property type="match status" value="1"/>
</dbReference>
<dbReference type="AlphaFoldDB" id="A0A098SC67"/>
<reference evidence="8 9" key="1">
    <citation type="journal article" date="2014" name="Int. J. Syst. Evol. Microbiol.">
        <title>Phaeodactylibacter xiamenensis gen. nov., sp. nov., a member of the family Saprospiraceae isolated from the marine alga Phaeodactylum tricornutum.</title>
        <authorList>
            <person name="Chen Z.Jr."/>
            <person name="Lei X."/>
            <person name="Lai Q."/>
            <person name="Li Y."/>
            <person name="Zhang B."/>
            <person name="Zhang J."/>
            <person name="Zhang H."/>
            <person name="Yang L."/>
            <person name="Zheng W."/>
            <person name="Tian Y."/>
            <person name="Yu Z."/>
            <person name="Xu H.Jr."/>
            <person name="Zheng T."/>
        </authorList>
    </citation>
    <scope>NUCLEOTIDE SEQUENCE [LARGE SCALE GENOMIC DNA]</scope>
    <source>
        <strain evidence="8 9">KD52</strain>
    </source>
</reference>
<proteinExistence type="inferred from homology"/>
<dbReference type="InterPro" id="IPR011249">
    <property type="entry name" value="Metalloenz_LuxS/M16"/>
</dbReference>
<sequence>MIQFERFELQNGLRVIVHEDDSTPMVAVNVLYNVGARDESPEKTGFAHLFEHLMFGGSANVSDFDTPIQMAGGDNNAFTNNDITNFYEVLPAENLETAFWLESDRMMALNFDEEVLEVQRKVVLEEFKETCLNEPYGDVWHHIADMAYKVHPYRWPTIGKVPKHVEDATIEDVKDFFYTHYRPNNAILSVAGNVTTAEVRRLAEKWFGEIPRGPERKRQLPQEPPQKRFEKRINEANVPVDALYLAFHMPSRYQRDYYVVDLISDVLSNGSSSRLYRRLLKEQQLFTTIDCYVTGSIDPGLLVIEGQPAEGVSLEAAAEAIWKELELLKASPIPERELEKLKNKVESTLIFSELNVVNKAMNLGFFELLGDADLINQEAALYQEITTEDLHRASNAILTEENCSELFYKAKPGQIPSA</sequence>
<keyword evidence="4" id="KW-0862">Zinc</keyword>
<dbReference type="GO" id="GO:0008237">
    <property type="term" value="F:metallopeptidase activity"/>
    <property type="evidence" value="ECO:0007669"/>
    <property type="project" value="UniProtKB-KW"/>
</dbReference>
<comment type="caution">
    <text evidence="8">The sequence shown here is derived from an EMBL/GenBank/DDBJ whole genome shotgun (WGS) entry which is preliminary data.</text>
</comment>
<dbReference type="InterPro" id="IPR050626">
    <property type="entry name" value="Peptidase_M16"/>
</dbReference>
<dbReference type="RefSeq" id="WP_044217211.1">
    <property type="nucleotide sequence ID" value="NZ_JBKAGJ010000001.1"/>
</dbReference>
<evidence type="ECO:0000313" key="8">
    <source>
        <dbReference type="EMBL" id="KGE89243.1"/>
    </source>
</evidence>
<dbReference type="OrthoDB" id="9811314at2"/>
<dbReference type="Proteomes" id="UP000029736">
    <property type="component" value="Unassembled WGS sequence"/>
</dbReference>